<dbReference type="Ensembl" id="ENSCMIT00000041933.1">
    <property type="protein sequence ID" value="ENSCMIP00000041348.1"/>
    <property type="gene ID" value="ENSCMIG00000017234.1"/>
</dbReference>
<proteinExistence type="predicted"/>
<reference evidence="1" key="5">
    <citation type="submission" date="2025-09" db="UniProtKB">
        <authorList>
            <consortium name="Ensembl"/>
        </authorList>
    </citation>
    <scope>IDENTIFICATION</scope>
</reference>
<name>A0A4W3JTA2_CALMI</name>
<evidence type="ECO:0000313" key="2">
    <source>
        <dbReference type="Proteomes" id="UP000314986"/>
    </source>
</evidence>
<accession>A0A4W3JTA2</accession>
<reference evidence="1" key="4">
    <citation type="submission" date="2025-08" db="UniProtKB">
        <authorList>
            <consortium name="Ensembl"/>
        </authorList>
    </citation>
    <scope>IDENTIFICATION</scope>
</reference>
<protein>
    <submittedName>
        <fullName evidence="1">Uncharacterized protein</fullName>
    </submittedName>
</protein>
<organism evidence="1 2">
    <name type="scientific">Callorhinchus milii</name>
    <name type="common">Ghost shark</name>
    <dbReference type="NCBI Taxonomy" id="7868"/>
    <lineage>
        <taxon>Eukaryota</taxon>
        <taxon>Metazoa</taxon>
        <taxon>Chordata</taxon>
        <taxon>Craniata</taxon>
        <taxon>Vertebrata</taxon>
        <taxon>Chondrichthyes</taxon>
        <taxon>Holocephali</taxon>
        <taxon>Chimaeriformes</taxon>
        <taxon>Callorhinchidae</taxon>
        <taxon>Callorhinchus</taxon>
    </lineage>
</organism>
<keyword evidence="2" id="KW-1185">Reference proteome</keyword>
<dbReference type="OMA" id="SGIFWPP"/>
<reference evidence="2" key="3">
    <citation type="journal article" date="2014" name="Nature">
        <title>Elephant shark genome provides unique insights into gnathostome evolution.</title>
        <authorList>
            <consortium name="International Elephant Shark Genome Sequencing Consortium"/>
            <person name="Venkatesh B."/>
            <person name="Lee A.P."/>
            <person name="Ravi V."/>
            <person name="Maurya A.K."/>
            <person name="Lian M.M."/>
            <person name="Swann J.B."/>
            <person name="Ohta Y."/>
            <person name="Flajnik M.F."/>
            <person name="Sutoh Y."/>
            <person name="Kasahara M."/>
            <person name="Hoon S."/>
            <person name="Gangu V."/>
            <person name="Roy S.W."/>
            <person name="Irimia M."/>
            <person name="Korzh V."/>
            <person name="Kondrychyn I."/>
            <person name="Lim Z.W."/>
            <person name="Tay B.H."/>
            <person name="Tohari S."/>
            <person name="Kong K.W."/>
            <person name="Ho S."/>
            <person name="Lorente-Galdos B."/>
            <person name="Quilez J."/>
            <person name="Marques-Bonet T."/>
            <person name="Raney B.J."/>
            <person name="Ingham P.W."/>
            <person name="Tay A."/>
            <person name="Hillier L.W."/>
            <person name="Minx P."/>
            <person name="Boehm T."/>
            <person name="Wilson R.K."/>
            <person name="Brenner S."/>
            <person name="Warren W.C."/>
        </authorList>
    </citation>
    <scope>NUCLEOTIDE SEQUENCE [LARGE SCALE GENOMIC DNA]</scope>
</reference>
<sequence length="65" mass="7043">MSNTEIVISALPDLCGLPPSKAVSTNSKTDCCSRSNCLSNTNTGTLVPPLLVCTFRLKWLFALIW</sequence>
<evidence type="ECO:0000313" key="1">
    <source>
        <dbReference type="Ensembl" id="ENSCMIP00000041348.1"/>
    </source>
</evidence>
<dbReference type="InParanoid" id="A0A4W3JTA2"/>
<reference evidence="2" key="1">
    <citation type="journal article" date="2006" name="Science">
        <title>Ancient noncoding elements conserved in the human genome.</title>
        <authorList>
            <person name="Venkatesh B."/>
            <person name="Kirkness E.F."/>
            <person name="Loh Y.H."/>
            <person name="Halpern A.L."/>
            <person name="Lee A.P."/>
            <person name="Johnson J."/>
            <person name="Dandona N."/>
            <person name="Viswanathan L.D."/>
            <person name="Tay A."/>
            <person name="Venter J.C."/>
            <person name="Strausberg R.L."/>
            <person name="Brenner S."/>
        </authorList>
    </citation>
    <scope>NUCLEOTIDE SEQUENCE [LARGE SCALE GENOMIC DNA]</scope>
</reference>
<dbReference type="AlphaFoldDB" id="A0A4W3JTA2"/>
<dbReference type="GeneTree" id="ENSGT01120000277031"/>
<reference evidence="2" key="2">
    <citation type="journal article" date="2007" name="PLoS Biol.">
        <title>Survey sequencing and comparative analysis of the elephant shark (Callorhinchus milii) genome.</title>
        <authorList>
            <person name="Venkatesh B."/>
            <person name="Kirkness E.F."/>
            <person name="Loh Y.H."/>
            <person name="Halpern A.L."/>
            <person name="Lee A.P."/>
            <person name="Johnson J."/>
            <person name="Dandona N."/>
            <person name="Viswanathan L.D."/>
            <person name="Tay A."/>
            <person name="Venter J.C."/>
            <person name="Strausberg R.L."/>
            <person name="Brenner S."/>
        </authorList>
    </citation>
    <scope>NUCLEOTIDE SEQUENCE [LARGE SCALE GENOMIC DNA]</scope>
</reference>
<dbReference type="Proteomes" id="UP000314986">
    <property type="component" value="Unassembled WGS sequence"/>
</dbReference>